<name>A0A914E8W1_9BILA</name>
<evidence type="ECO:0000313" key="3">
    <source>
        <dbReference type="WBParaSite" id="ACRNAN_scaffold6355.g30550.t1"/>
    </source>
</evidence>
<dbReference type="WBParaSite" id="ACRNAN_scaffold6355.g30550.t1">
    <property type="protein sequence ID" value="ACRNAN_scaffold6355.g30550.t1"/>
    <property type="gene ID" value="ACRNAN_scaffold6355.g30550"/>
</dbReference>
<organism evidence="2 3">
    <name type="scientific">Acrobeloides nanus</name>
    <dbReference type="NCBI Taxonomy" id="290746"/>
    <lineage>
        <taxon>Eukaryota</taxon>
        <taxon>Metazoa</taxon>
        <taxon>Ecdysozoa</taxon>
        <taxon>Nematoda</taxon>
        <taxon>Chromadorea</taxon>
        <taxon>Rhabditida</taxon>
        <taxon>Tylenchina</taxon>
        <taxon>Cephalobomorpha</taxon>
        <taxon>Cephaloboidea</taxon>
        <taxon>Cephalobidae</taxon>
        <taxon>Acrobeloides</taxon>
    </lineage>
</organism>
<reference evidence="3" key="1">
    <citation type="submission" date="2022-11" db="UniProtKB">
        <authorList>
            <consortium name="WormBaseParasite"/>
        </authorList>
    </citation>
    <scope>IDENTIFICATION</scope>
</reference>
<accession>A0A914E8W1</accession>
<dbReference type="AlphaFoldDB" id="A0A914E8W1"/>
<feature type="signal peptide" evidence="1">
    <location>
        <begin position="1"/>
        <end position="22"/>
    </location>
</feature>
<dbReference type="Proteomes" id="UP000887540">
    <property type="component" value="Unplaced"/>
</dbReference>
<protein>
    <submittedName>
        <fullName evidence="3">Uncharacterized protein</fullName>
    </submittedName>
</protein>
<keyword evidence="1" id="KW-0732">Signal</keyword>
<feature type="chain" id="PRO_5036919166" evidence="1">
    <location>
        <begin position="23"/>
        <end position="82"/>
    </location>
</feature>
<sequence>MFGSALKIGTLVLLFVVSYTSADCQYPYDACPGMCGIGDIVTLTCCLAGTICPEDCNNCITTACCVSFVMTIFRRPCGSACL</sequence>
<keyword evidence="2" id="KW-1185">Reference proteome</keyword>
<evidence type="ECO:0000256" key="1">
    <source>
        <dbReference type="SAM" id="SignalP"/>
    </source>
</evidence>
<proteinExistence type="predicted"/>
<evidence type="ECO:0000313" key="2">
    <source>
        <dbReference type="Proteomes" id="UP000887540"/>
    </source>
</evidence>